<organism evidence="2 3">
    <name type="scientific">Laccaria amethystina LaAM-08-1</name>
    <dbReference type="NCBI Taxonomy" id="1095629"/>
    <lineage>
        <taxon>Eukaryota</taxon>
        <taxon>Fungi</taxon>
        <taxon>Dikarya</taxon>
        <taxon>Basidiomycota</taxon>
        <taxon>Agaricomycotina</taxon>
        <taxon>Agaricomycetes</taxon>
        <taxon>Agaricomycetidae</taxon>
        <taxon>Agaricales</taxon>
        <taxon>Agaricineae</taxon>
        <taxon>Hydnangiaceae</taxon>
        <taxon>Laccaria</taxon>
    </lineage>
</organism>
<keyword evidence="3" id="KW-1185">Reference proteome</keyword>
<reference evidence="3" key="2">
    <citation type="submission" date="2015-01" db="EMBL/GenBank/DDBJ databases">
        <title>Evolutionary Origins and Diversification of the Mycorrhizal Mutualists.</title>
        <authorList>
            <consortium name="DOE Joint Genome Institute"/>
            <consortium name="Mycorrhizal Genomics Consortium"/>
            <person name="Kohler A."/>
            <person name="Kuo A."/>
            <person name="Nagy L.G."/>
            <person name="Floudas D."/>
            <person name="Copeland A."/>
            <person name="Barry K.W."/>
            <person name="Cichocki N."/>
            <person name="Veneault-Fourrey C."/>
            <person name="LaButti K."/>
            <person name="Lindquist E.A."/>
            <person name="Lipzen A."/>
            <person name="Lundell T."/>
            <person name="Morin E."/>
            <person name="Murat C."/>
            <person name="Riley R."/>
            <person name="Ohm R."/>
            <person name="Sun H."/>
            <person name="Tunlid A."/>
            <person name="Henrissat B."/>
            <person name="Grigoriev I.V."/>
            <person name="Hibbett D.S."/>
            <person name="Martin F."/>
        </authorList>
    </citation>
    <scope>NUCLEOTIDE SEQUENCE [LARGE SCALE GENOMIC DNA]</scope>
    <source>
        <strain evidence="3">LaAM-08-1</strain>
    </source>
</reference>
<dbReference type="STRING" id="1095629.A0A0C9YB49"/>
<proteinExistence type="predicted"/>
<reference evidence="2 3" key="1">
    <citation type="submission" date="2014-04" db="EMBL/GenBank/DDBJ databases">
        <authorList>
            <consortium name="DOE Joint Genome Institute"/>
            <person name="Kuo A."/>
            <person name="Kohler A."/>
            <person name="Nagy L.G."/>
            <person name="Floudas D."/>
            <person name="Copeland A."/>
            <person name="Barry K.W."/>
            <person name="Cichocki N."/>
            <person name="Veneault-Fourrey C."/>
            <person name="LaButti K."/>
            <person name="Lindquist E.A."/>
            <person name="Lipzen A."/>
            <person name="Lundell T."/>
            <person name="Morin E."/>
            <person name="Murat C."/>
            <person name="Sun H."/>
            <person name="Tunlid A."/>
            <person name="Henrissat B."/>
            <person name="Grigoriev I.V."/>
            <person name="Hibbett D.S."/>
            <person name="Martin F."/>
            <person name="Nordberg H.P."/>
            <person name="Cantor M.N."/>
            <person name="Hua S.X."/>
        </authorList>
    </citation>
    <scope>NUCLEOTIDE SEQUENCE [LARGE SCALE GENOMIC DNA]</scope>
    <source>
        <strain evidence="2 3">LaAM-08-1</strain>
    </source>
</reference>
<feature type="domain" description="DUF4246" evidence="1">
    <location>
        <begin position="94"/>
        <end position="488"/>
    </location>
</feature>
<name>A0A0C9YB49_9AGAR</name>
<dbReference type="HOGENOM" id="CLU_012066_2_0_1"/>
<sequence>MTIGLRLPGFGLPFDFSPTENEYGQEIQLFPSALNSSDDDSNPTIATNDSSTRLVPYVSFRPFLNPLLRQVHDPEIVKKWVAESIALKDKDITESMMTFCIDELRYKARAFAETGCVTVFNGDVVKSDIAVPVDLMNALRKSESCLEAVPESKKDWHPGSDGKVLDLVHPSLFPLVYGRTRILPDSVVGLADCFKRSCEGVVIPVPDTEPNPVNQRGFPNNNQYSERFQWLPCEVDLSADPPKITSYINNLHPQRHADLYRIIEQVIGCAIPLWNITLAPLAVPGSRPSWFKRIHYRGSYEEEVVQPEPGLFSPPTPHPPLDLRLKYIDTGLQVIVKLANIELTPTKPRYEGGSWHVEGQLNEHICATALYYYANENITSSKLTFRQQSNAVSATAMDYEQDDHEFLLAVFGCHQGGPGVQVVGGVKTIEGRLLTFPNILQHQVQPFELVDPSKPGHRKILALFLIDPNRRIISTANVPPQQRDWWRDAVAGTPGHSFGKLPVELQRHICDYVEEFPISLDEAKEIRLELMEERKRFVVDQGMAFESLEFSLCEH</sequence>
<protein>
    <recommendedName>
        <fullName evidence="1">DUF4246 domain-containing protein</fullName>
    </recommendedName>
</protein>
<dbReference type="AlphaFoldDB" id="A0A0C9YB49"/>
<evidence type="ECO:0000259" key="1">
    <source>
        <dbReference type="Pfam" id="PF14033"/>
    </source>
</evidence>
<dbReference type="EMBL" id="KN838561">
    <property type="protein sequence ID" value="KIK05318.1"/>
    <property type="molecule type" value="Genomic_DNA"/>
</dbReference>
<dbReference type="InterPro" id="IPR049192">
    <property type="entry name" value="DUF4246_C"/>
</dbReference>
<accession>A0A0C9YB49</accession>
<gene>
    <name evidence="2" type="ORF">K443DRAFT_3970</name>
</gene>
<dbReference type="InterPro" id="IPR025340">
    <property type="entry name" value="DUF4246"/>
</dbReference>
<evidence type="ECO:0000313" key="2">
    <source>
        <dbReference type="EMBL" id="KIK05318.1"/>
    </source>
</evidence>
<dbReference type="Proteomes" id="UP000054477">
    <property type="component" value="Unassembled WGS sequence"/>
</dbReference>
<evidence type="ECO:0000313" key="3">
    <source>
        <dbReference type="Proteomes" id="UP000054477"/>
    </source>
</evidence>
<dbReference type="Pfam" id="PF14033">
    <property type="entry name" value="DUF4246"/>
    <property type="match status" value="1"/>
</dbReference>
<dbReference type="PANTHER" id="PTHR33119:SF1">
    <property type="entry name" value="FE2OG DIOXYGENASE DOMAIN-CONTAINING PROTEIN"/>
    <property type="match status" value="1"/>
</dbReference>
<dbReference type="PANTHER" id="PTHR33119">
    <property type="entry name" value="IFI3P"/>
    <property type="match status" value="1"/>
</dbReference>
<dbReference type="OrthoDB" id="415532at2759"/>